<keyword evidence="4 8" id="KW-0677">Repeat</keyword>
<dbReference type="GO" id="GO:0006325">
    <property type="term" value="P:chromatin organization"/>
    <property type="evidence" value="ECO:0007669"/>
    <property type="project" value="UniProtKB-KW"/>
</dbReference>
<dbReference type="EMBL" id="JBICBT010001083">
    <property type="protein sequence ID" value="KAL3084199.1"/>
    <property type="molecule type" value="Genomic_DNA"/>
</dbReference>
<dbReference type="InterPro" id="IPR055410">
    <property type="entry name" value="Beta-prop_CAF1B_HIR1"/>
</dbReference>
<sequence length="732" mass="82085">MQIFEAPWITHEGGSIFSLDFHPNGCKLATAGQDPSGAGLLIVWDLGFLNCPPDSKEFNCSQLPLTRIPHTSTINCVRWSKHSATISRLVCAGDDSMICVYECVGVYSSEGSFSNSLEMPTCQKRNIESYRCTHKLYGHSIDVLHIDWSSDGRFLASCSLDSTIIVWNALKLPEKVIVLKQTNDGHVRGVKGLAWDPIGRFLATQSEDNTLKIWQTDSWNCVRTFREPFQESANSTLFCRMDWSSEGSFLVAPCSMNNGGPTAKIFVRKDWSHRRDFVGFRKAVSCVRANSACFQRVNSIGTHSVVSCFAVGCRDRSLSVWLLPNFGRPLLVIDKLFKLSVIDLSWNKLSLAACSRDGIVKLFKFSESEIGQMLSSHETSLLIERTYGLQPQFLLPTDSCKFGRGFSADFGYTSICDKITATAMERTLSQDELFQIAFNCEAKTKFRTERIRHFAEKAKKLLKTFNTSEGKMTPQKERTERNCEDKQQKSNGILNFDGRLYELKKDDEHAETVLFEMPELKRVIFVQIGGTSDDSPPMCLEVLNGCFGSESTSKLAAMSVAKINQIFWEFFVPCPVAFLSANSRWTVFSSFDAHFYVLSTQTGRLQFELCLDEPLAVLELDQNLCLSVGIAGSFALWDLLNGKVLARHTLKELLGDQNKQLLASAFSILKSEKEANPTSMFLELLFSDFNSFAFSSKLGGWNKAQTVFDFVNEEKMPSNISSMLLQMPNSSD</sequence>
<evidence type="ECO:0000256" key="6">
    <source>
        <dbReference type="ARBA" id="ARBA00023242"/>
    </source>
</evidence>
<comment type="subcellular location">
    <subcellularLocation>
        <location evidence="1 8">Nucleus</location>
    </subcellularLocation>
</comment>
<organism evidence="10 11">
    <name type="scientific">Heterodera trifolii</name>
    <dbReference type="NCBI Taxonomy" id="157864"/>
    <lineage>
        <taxon>Eukaryota</taxon>
        <taxon>Metazoa</taxon>
        <taxon>Ecdysozoa</taxon>
        <taxon>Nematoda</taxon>
        <taxon>Chromadorea</taxon>
        <taxon>Rhabditida</taxon>
        <taxon>Tylenchina</taxon>
        <taxon>Tylenchomorpha</taxon>
        <taxon>Tylenchoidea</taxon>
        <taxon>Heteroderidae</taxon>
        <taxon>Heteroderinae</taxon>
        <taxon>Heterodera</taxon>
    </lineage>
</organism>
<proteinExistence type="inferred from homology"/>
<keyword evidence="5 8" id="KW-0156">Chromatin regulator</keyword>
<dbReference type="Gene3D" id="2.130.10.10">
    <property type="entry name" value="YVTN repeat-like/Quinoprotein amine dehydrogenase"/>
    <property type="match status" value="2"/>
</dbReference>
<dbReference type="AlphaFoldDB" id="A0ABD2IWA1"/>
<feature type="domain" description="CAF1B/HIR1 beta-propeller" evidence="9">
    <location>
        <begin position="11"/>
        <end position="370"/>
    </location>
</feature>
<evidence type="ECO:0000256" key="2">
    <source>
        <dbReference type="ARBA" id="ARBA00007306"/>
    </source>
</evidence>
<evidence type="ECO:0000256" key="1">
    <source>
        <dbReference type="ARBA" id="ARBA00004123"/>
    </source>
</evidence>
<dbReference type="GO" id="GO:0005634">
    <property type="term" value="C:nucleus"/>
    <property type="evidence" value="ECO:0007669"/>
    <property type="project" value="UniProtKB-SubCell"/>
</dbReference>
<dbReference type="InterPro" id="IPR031120">
    <property type="entry name" value="HIR1-like"/>
</dbReference>
<comment type="caution">
    <text evidence="10">The sequence shown here is derived from an EMBL/GenBank/DDBJ whole genome shotgun (WGS) entry which is preliminary data.</text>
</comment>
<dbReference type="PROSITE" id="PS50082">
    <property type="entry name" value="WD_REPEATS_2"/>
    <property type="match status" value="2"/>
</dbReference>
<dbReference type="PROSITE" id="PS50294">
    <property type="entry name" value="WD_REPEATS_REGION"/>
    <property type="match status" value="2"/>
</dbReference>
<name>A0ABD2IWA1_9BILA</name>
<dbReference type="InterPro" id="IPR015943">
    <property type="entry name" value="WD40/YVTN_repeat-like_dom_sf"/>
</dbReference>
<evidence type="ECO:0000313" key="10">
    <source>
        <dbReference type="EMBL" id="KAL3084199.1"/>
    </source>
</evidence>
<dbReference type="SUPFAM" id="SSF50978">
    <property type="entry name" value="WD40 repeat-like"/>
    <property type="match status" value="1"/>
</dbReference>
<evidence type="ECO:0000259" key="9">
    <source>
        <dbReference type="Pfam" id="PF24105"/>
    </source>
</evidence>
<evidence type="ECO:0000313" key="11">
    <source>
        <dbReference type="Proteomes" id="UP001620626"/>
    </source>
</evidence>
<dbReference type="PANTHER" id="PTHR13831:SF0">
    <property type="entry name" value="PROTEIN HIRA"/>
    <property type="match status" value="1"/>
</dbReference>
<keyword evidence="6 8" id="KW-0539">Nucleus</keyword>
<gene>
    <name evidence="10" type="ORF">niasHT_039325</name>
</gene>
<keyword evidence="8" id="KW-0678">Repressor</keyword>
<keyword evidence="11" id="KW-1185">Reference proteome</keyword>
<dbReference type="SMART" id="SM00320">
    <property type="entry name" value="WD40"/>
    <property type="match status" value="6"/>
</dbReference>
<comment type="function">
    <text evidence="8">Required for replication-independent chromatin assembly and for the periodic repression of histone gene transcription during the cell cycle.</text>
</comment>
<comment type="similarity">
    <text evidence="2 8">Belongs to the WD repeat HIR1 family.</text>
</comment>
<accession>A0ABD2IWA1</accession>
<keyword evidence="8" id="KW-0805">Transcription regulation</keyword>
<protein>
    <recommendedName>
        <fullName evidence="8">Protein HIRA</fullName>
    </recommendedName>
</protein>
<dbReference type="Proteomes" id="UP001620626">
    <property type="component" value="Unassembled WGS sequence"/>
</dbReference>
<dbReference type="PANTHER" id="PTHR13831">
    <property type="entry name" value="MEMBER OF THE HIR1 FAMILY OF WD-REPEAT PROTEINS"/>
    <property type="match status" value="1"/>
</dbReference>
<dbReference type="InterPro" id="IPR036322">
    <property type="entry name" value="WD40_repeat_dom_sf"/>
</dbReference>
<keyword evidence="3 7" id="KW-0853">WD repeat</keyword>
<feature type="repeat" description="WD" evidence="7">
    <location>
        <begin position="136"/>
        <end position="168"/>
    </location>
</feature>
<dbReference type="InterPro" id="IPR001680">
    <property type="entry name" value="WD40_rpt"/>
</dbReference>
<evidence type="ECO:0000256" key="8">
    <source>
        <dbReference type="RuleBase" id="RU364014"/>
    </source>
</evidence>
<evidence type="ECO:0000256" key="5">
    <source>
        <dbReference type="ARBA" id="ARBA00022853"/>
    </source>
</evidence>
<evidence type="ECO:0000256" key="7">
    <source>
        <dbReference type="PROSITE-ProRule" id="PRU00221"/>
    </source>
</evidence>
<evidence type="ECO:0000256" key="3">
    <source>
        <dbReference type="ARBA" id="ARBA00022574"/>
    </source>
</evidence>
<evidence type="ECO:0000256" key="4">
    <source>
        <dbReference type="ARBA" id="ARBA00022737"/>
    </source>
</evidence>
<reference evidence="10 11" key="1">
    <citation type="submission" date="2024-10" db="EMBL/GenBank/DDBJ databases">
        <authorList>
            <person name="Kim D."/>
        </authorList>
    </citation>
    <scope>NUCLEOTIDE SEQUENCE [LARGE SCALE GENOMIC DNA]</scope>
    <source>
        <strain evidence="10">BH-2024</strain>
    </source>
</reference>
<keyword evidence="8" id="KW-0804">Transcription</keyword>
<dbReference type="Pfam" id="PF24105">
    <property type="entry name" value="Beta-prop_CAF1B_HIR1"/>
    <property type="match status" value="1"/>
</dbReference>
<feature type="repeat" description="WD" evidence="7">
    <location>
        <begin position="183"/>
        <end position="224"/>
    </location>
</feature>